<dbReference type="GO" id="GO:0005524">
    <property type="term" value="F:ATP binding"/>
    <property type="evidence" value="ECO:0007669"/>
    <property type="project" value="UniProtKB-UniRule"/>
</dbReference>
<evidence type="ECO:0000256" key="10">
    <source>
        <dbReference type="PROSITE-ProRule" id="PRU00409"/>
    </source>
</evidence>
<keyword evidence="7 10" id="KW-0067">ATP-binding</keyword>
<dbReference type="Gene3D" id="3.30.470.20">
    <property type="entry name" value="ATP-grasp fold, B domain"/>
    <property type="match status" value="1"/>
</dbReference>
<comment type="pathway">
    <text evidence="9">Amino-acid biosynthesis.</text>
</comment>
<dbReference type="Proteomes" id="UP000050509">
    <property type="component" value="Unassembled WGS sequence"/>
</dbReference>
<dbReference type="EMBL" id="LJCR01000144">
    <property type="protein sequence ID" value="KPV53947.1"/>
    <property type="molecule type" value="Genomic_DNA"/>
</dbReference>
<comment type="similarity">
    <text evidence="2">Belongs to the RimK family. LysX subfamily.</text>
</comment>
<evidence type="ECO:0000256" key="9">
    <source>
        <dbReference type="ARBA" id="ARBA00029440"/>
    </source>
</evidence>
<proteinExistence type="inferred from homology"/>
<dbReference type="InterPro" id="IPR016185">
    <property type="entry name" value="PreATP-grasp_dom_sf"/>
</dbReference>
<dbReference type="PATRIC" id="fig|186479.3.peg.1807"/>
<dbReference type="SUPFAM" id="SSF56059">
    <property type="entry name" value="Glutathione synthetase ATP-binding domain-like"/>
    <property type="match status" value="1"/>
</dbReference>
<evidence type="ECO:0000256" key="6">
    <source>
        <dbReference type="ARBA" id="ARBA00022741"/>
    </source>
</evidence>
<name>A0A0P9FB84_9CHLR</name>
<dbReference type="GO" id="GO:0009432">
    <property type="term" value="P:SOS response"/>
    <property type="evidence" value="ECO:0007669"/>
    <property type="project" value="TreeGrafter"/>
</dbReference>
<dbReference type="InterPro" id="IPR013651">
    <property type="entry name" value="ATP-grasp_RimK-type"/>
</dbReference>
<comment type="cofactor">
    <cofactor evidence="1">
        <name>Mg(2+)</name>
        <dbReference type="ChEBI" id="CHEBI:18420"/>
    </cofactor>
</comment>
<evidence type="ECO:0000256" key="3">
    <source>
        <dbReference type="ARBA" id="ARBA00022598"/>
    </source>
</evidence>
<dbReference type="Gene3D" id="3.40.50.20">
    <property type="match status" value="1"/>
</dbReference>
<dbReference type="InterPro" id="IPR011870">
    <property type="entry name" value="LysX_arch"/>
</dbReference>
<dbReference type="PANTHER" id="PTHR21621:SF0">
    <property type="entry name" value="BETA-CITRYLGLUTAMATE SYNTHASE B-RELATED"/>
    <property type="match status" value="1"/>
</dbReference>
<dbReference type="Gene3D" id="3.30.1490.20">
    <property type="entry name" value="ATP-grasp fold, A domain"/>
    <property type="match status" value="1"/>
</dbReference>
<dbReference type="InterPro" id="IPR004666">
    <property type="entry name" value="Rp_bS6_RimK/Lys_biosynth_LsyX"/>
</dbReference>
<evidence type="ECO:0000259" key="11">
    <source>
        <dbReference type="PROSITE" id="PS50975"/>
    </source>
</evidence>
<dbReference type="GO" id="GO:0009085">
    <property type="term" value="P:lysine biosynthetic process"/>
    <property type="evidence" value="ECO:0007669"/>
    <property type="project" value="InterPro"/>
</dbReference>
<evidence type="ECO:0000256" key="7">
    <source>
        <dbReference type="ARBA" id="ARBA00022840"/>
    </source>
</evidence>
<dbReference type="FunFam" id="3.30.470.20:FF:000058">
    <property type="entry name" value="Alpha-aminoadipate--LysW ligase LysX protein"/>
    <property type="match status" value="1"/>
</dbReference>
<keyword evidence="3" id="KW-0436">Ligase</keyword>
<dbReference type="InterPro" id="IPR011761">
    <property type="entry name" value="ATP-grasp"/>
</dbReference>
<organism evidence="12 13">
    <name type="scientific">Kouleothrix aurantiaca</name>
    <dbReference type="NCBI Taxonomy" id="186479"/>
    <lineage>
        <taxon>Bacteria</taxon>
        <taxon>Bacillati</taxon>
        <taxon>Chloroflexota</taxon>
        <taxon>Chloroflexia</taxon>
        <taxon>Chloroflexales</taxon>
        <taxon>Roseiflexineae</taxon>
        <taxon>Roseiflexaceae</taxon>
        <taxon>Kouleothrix</taxon>
    </lineage>
</organism>
<dbReference type="InterPro" id="IPR054562">
    <property type="entry name" value="LysX/ArgX_preATP_grasp"/>
</dbReference>
<evidence type="ECO:0000256" key="1">
    <source>
        <dbReference type="ARBA" id="ARBA00001946"/>
    </source>
</evidence>
<evidence type="ECO:0000256" key="4">
    <source>
        <dbReference type="ARBA" id="ARBA00022605"/>
    </source>
</evidence>
<reference evidence="12 13" key="1">
    <citation type="submission" date="2015-09" db="EMBL/GenBank/DDBJ databases">
        <title>Draft genome sequence of Kouleothrix aurantiaca JCM 19913.</title>
        <authorList>
            <person name="Hemp J."/>
        </authorList>
    </citation>
    <scope>NUCLEOTIDE SEQUENCE [LARGE SCALE GENOMIC DNA]</scope>
    <source>
        <strain evidence="12 13">COM-B</strain>
    </source>
</reference>
<dbReference type="Pfam" id="PF22626">
    <property type="entry name" value="LysX_preATP_grasp"/>
    <property type="match status" value="1"/>
</dbReference>
<dbReference type="InterPro" id="IPR013815">
    <property type="entry name" value="ATP_grasp_subdomain_1"/>
</dbReference>
<dbReference type="FunFam" id="3.30.1490.20:FF:000025">
    <property type="entry name" value="Alpha-aminoadipate--LysW ligase LysX protein"/>
    <property type="match status" value="1"/>
</dbReference>
<dbReference type="AlphaFoldDB" id="A0A0P9FB84"/>
<dbReference type="PROSITE" id="PS50975">
    <property type="entry name" value="ATP_GRASP"/>
    <property type="match status" value="1"/>
</dbReference>
<evidence type="ECO:0000256" key="5">
    <source>
        <dbReference type="ARBA" id="ARBA00022723"/>
    </source>
</evidence>
<dbReference type="SUPFAM" id="SSF52440">
    <property type="entry name" value="PreATP-grasp domain"/>
    <property type="match status" value="1"/>
</dbReference>
<dbReference type="NCBIfam" id="TIGR00768">
    <property type="entry name" value="rimK_fam"/>
    <property type="match status" value="1"/>
</dbReference>
<keyword evidence="4" id="KW-0028">Amino-acid biosynthesis</keyword>
<feature type="domain" description="ATP-grasp" evidence="11">
    <location>
        <begin position="91"/>
        <end position="276"/>
    </location>
</feature>
<dbReference type="Pfam" id="PF08443">
    <property type="entry name" value="RimK"/>
    <property type="match status" value="1"/>
</dbReference>
<dbReference type="NCBIfam" id="TIGR02144">
    <property type="entry name" value="LysX_arch"/>
    <property type="match status" value="1"/>
</dbReference>
<keyword evidence="13" id="KW-1185">Reference proteome</keyword>
<accession>A0A0P9FB84</accession>
<evidence type="ECO:0000256" key="2">
    <source>
        <dbReference type="ARBA" id="ARBA00006239"/>
    </source>
</evidence>
<evidence type="ECO:0000313" key="12">
    <source>
        <dbReference type="EMBL" id="KPV53947.1"/>
    </source>
</evidence>
<dbReference type="PANTHER" id="PTHR21621">
    <property type="entry name" value="RIBOSOMAL PROTEIN S6 MODIFICATION PROTEIN"/>
    <property type="match status" value="1"/>
</dbReference>
<evidence type="ECO:0000313" key="13">
    <source>
        <dbReference type="Proteomes" id="UP000050509"/>
    </source>
</evidence>
<dbReference type="GO" id="GO:0046872">
    <property type="term" value="F:metal ion binding"/>
    <property type="evidence" value="ECO:0007669"/>
    <property type="project" value="UniProtKB-KW"/>
</dbReference>
<protein>
    <submittedName>
        <fullName evidence="12">Lysine biosynthesis protein LysX</fullName>
    </submittedName>
</protein>
<keyword evidence="6 10" id="KW-0547">Nucleotide-binding</keyword>
<comment type="caution">
    <text evidence="12">The sequence shown here is derived from an EMBL/GenBank/DDBJ whole genome shotgun (WGS) entry which is preliminary data.</text>
</comment>
<keyword evidence="8" id="KW-0460">Magnesium</keyword>
<keyword evidence="5" id="KW-0479">Metal-binding</keyword>
<sequence>MKIGVLCSRIRVEEKLLLQEMDRRGLDYVRINDDEVIFHLNEGTYPYDVVLERSIHHSRALYALKALNDAGVPTVNTAAVADVCGDKFKTTQALIKHGVPTPRTLMAFTPESALKAIEELGYPVVLKPAIGSWGRLIAKVNDREAAEALLEHKEVLGSYHHSIFYIQEYVPKAKGRDIRAFVIGDECICAIYRTSAHWITNTARGGQATNCPVTPALADVCVGAAHAVGGGVVAIDVFETEDGRLTINEVNYTMEFRNSIDTTGVNIPARVIDYVEAVGRGEK</sequence>
<dbReference type="GO" id="GO:0005737">
    <property type="term" value="C:cytoplasm"/>
    <property type="evidence" value="ECO:0007669"/>
    <property type="project" value="TreeGrafter"/>
</dbReference>
<evidence type="ECO:0000256" key="8">
    <source>
        <dbReference type="ARBA" id="ARBA00022842"/>
    </source>
</evidence>
<gene>
    <name evidence="12" type="ORF">SE17_06680</name>
</gene>
<dbReference type="GO" id="GO:0018169">
    <property type="term" value="F:ribosomal S6-glutamic acid ligase activity"/>
    <property type="evidence" value="ECO:0007669"/>
    <property type="project" value="TreeGrafter"/>
</dbReference>